<name>A0A9E9CC88_9CYAN</name>
<dbReference type="Proteomes" id="UP001163152">
    <property type="component" value="Chromosome"/>
</dbReference>
<dbReference type="KEGG" id="tsin:OXH18_09935"/>
<evidence type="ECO:0000313" key="1">
    <source>
        <dbReference type="EMBL" id="WAL62285.1"/>
    </source>
</evidence>
<proteinExistence type="predicted"/>
<protein>
    <submittedName>
        <fullName evidence="1">Uncharacterized protein</fullName>
    </submittedName>
</protein>
<organism evidence="1 2">
    <name type="scientific">Thermocoleostomius sinensis A174</name>
    <dbReference type="NCBI Taxonomy" id="2016057"/>
    <lineage>
        <taxon>Bacteria</taxon>
        <taxon>Bacillati</taxon>
        <taxon>Cyanobacteriota</taxon>
        <taxon>Cyanophyceae</taxon>
        <taxon>Oculatellales</taxon>
        <taxon>Oculatellaceae</taxon>
        <taxon>Thermocoleostomius</taxon>
    </lineage>
</organism>
<accession>A0A9E9CC88</accession>
<evidence type="ECO:0000313" key="2">
    <source>
        <dbReference type="Proteomes" id="UP001163152"/>
    </source>
</evidence>
<dbReference type="RefSeq" id="WP_268612525.1">
    <property type="nucleotide sequence ID" value="NZ_CP113797.1"/>
</dbReference>
<gene>
    <name evidence="1" type="ORF">OXH18_09935</name>
</gene>
<reference evidence="1" key="1">
    <citation type="submission" date="2022-12" db="EMBL/GenBank/DDBJ databases">
        <title>Polyphasic identification of a Novel Hot-Spring Cyanobacterium Ocullathermofonsia sinensis gen nov. sp. nov. and Genomic Insights on its Adaptations to the Thermal Habitat.</title>
        <authorList>
            <person name="Daroch M."/>
            <person name="Tang J."/>
            <person name="Jiang Y."/>
        </authorList>
    </citation>
    <scope>NUCLEOTIDE SEQUENCE</scope>
    <source>
        <strain evidence="1">PKUAC-SCTA174</strain>
    </source>
</reference>
<dbReference type="AlphaFoldDB" id="A0A9E9CC88"/>
<sequence length="107" mass="12105">MIHVSSMGQQQLAATSIPIFAQKAVDRVRVMLPDESRSTSAICYDDQFYVYVKFFSTLEAAHRKALLMYQRGSTVVLTRVPKGLVLWVLEPGACPVKRKIGKIDREF</sequence>
<dbReference type="EMBL" id="CP113797">
    <property type="protein sequence ID" value="WAL62285.1"/>
    <property type="molecule type" value="Genomic_DNA"/>
</dbReference>
<keyword evidence="2" id="KW-1185">Reference proteome</keyword>